<proteinExistence type="predicted"/>
<accession>A0AAV4IUJ2</accession>
<dbReference type="Proteomes" id="UP000762676">
    <property type="component" value="Unassembled WGS sequence"/>
</dbReference>
<evidence type="ECO:0000313" key="2">
    <source>
        <dbReference type="EMBL" id="GFS13453.1"/>
    </source>
</evidence>
<feature type="transmembrane region" description="Helical" evidence="1">
    <location>
        <begin position="76"/>
        <end position="94"/>
    </location>
</feature>
<sequence>MIFTSYHVPWLVVPALALTAIAGSAVLLTNLQSANMFGRRRHLVVSLYVGAAYSDGIITLLMQLSHFDGVNLQTSFMFLTIGIVPLLVSTVAFLPKTRIPWPLPADYGKRRNKSLDEDILRKQRAWQRRMSEEPDLDLAPHLFPDSSPFTEANGGRCRKPPPEFVPPATQSLFVVSCLWFGIHRLHEAVFDFHVVDIADMELIASIDYETYYGVIQLMAVLVSPLAGLLLDRHMPRELGSTQATQQMRRIVSSIAVTSSLGVVQVVIDMFTSPVAQSLAAVVNLLHKVFAHTTMCAFVMHVHFNHQHLGKYYGLTCSISAIISALQFPVRIFLIKQTSSMMPVRTRLFLTPTI</sequence>
<organism evidence="2 3">
    <name type="scientific">Elysia marginata</name>
    <dbReference type="NCBI Taxonomy" id="1093978"/>
    <lineage>
        <taxon>Eukaryota</taxon>
        <taxon>Metazoa</taxon>
        <taxon>Spiralia</taxon>
        <taxon>Lophotrochozoa</taxon>
        <taxon>Mollusca</taxon>
        <taxon>Gastropoda</taxon>
        <taxon>Heterobranchia</taxon>
        <taxon>Euthyneura</taxon>
        <taxon>Panpulmonata</taxon>
        <taxon>Sacoglossa</taxon>
        <taxon>Placobranchoidea</taxon>
        <taxon>Plakobranchidae</taxon>
        <taxon>Elysia</taxon>
    </lineage>
</organism>
<keyword evidence="1" id="KW-0472">Membrane</keyword>
<reference evidence="2 3" key="1">
    <citation type="journal article" date="2021" name="Elife">
        <title>Chloroplast acquisition without the gene transfer in kleptoplastic sea slugs, Plakobranchus ocellatus.</title>
        <authorList>
            <person name="Maeda T."/>
            <person name="Takahashi S."/>
            <person name="Yoshida T."/>
            <person name="Shimamura S."/>
            <person name="Takaki Y."/>
            <person name="Nagai Y."/>
            <person name="Toyoda A."/>
            <person name="Suzuki Y."/>
            <person name="Arimoto A."/>
            <person name="Ishii H."/>
            <person name="Satoh N."/>
            <person name="Nishiyama T."/>
            <person name="Hasebe M."/>
            <person name="Maruyama T."/>
            <person name="Minagawa J."/>
            <person name="Obokata J."/>
            <person name="Shigenobu S."/>
        </authorList>
    </citation>
    <scope>NUCLEOTIDE SEQUENCE [LARGE SCALE GENOMIC DNA]</scope>
</reference>
<feature type="transmembrane region" description="Helical" evidence="1">
    <location>
        <begin position="277"/>
        <end position="299"/>
    </location>
</feature>
<evidence type="ECO:0000313" key="3">
    <source>
        <dbReference type="Proteomes" id="UP000762676"/>
    </source>
</evidence>
<evidence type="ECO:0000256" key="1">
    <source>
        <dbReference type="SAM" id="Phobius"/>
    </source>
</evidence>
<dbReference type="InterPro" id="IPR036259">
    <property type="entry name" value="MFS_trans_sf"/>
</dbReference>
<feature type="transmembrane region" description="Helical" evidence="1">
    <location>
        <begin position="12"/>
        <end position="31"/>
    </location>
</feature>
<keyword evidence="1" id="KW-1133">Transmembrane helix</keyword>
<dbReference type="PANTHER" id="PTHR20765">
    <property type="entry name" value="SOLUTE CARRIER FAMILY 43 MEMBER 3-RELATED"/>
    <property type="match status" value="1"/>
</dbReference>
<dbReference type="AlphaFoldDB" id="A0AAV4IUJ2"/>
<feature type="transmembrane region" description="Helical" evidence="1">
    <location>
        <begin position="210"/>
        <end position="230"/>
    </location>
</feature>
<feature type="transmembrane region" description="Helical" evidence="1">
    <location>
        <begin position="250"/>
        <end position="271"/>
    </location>
</feature>
<keyword evidence="1" id="KW-0812">Transmembrane</keyword>
<name>A0AAV4IUJ2_9GAST</name>
<protein>
    <submittedName>
        <fullName evidence="2">Solute carrier family 43 member 3</fullName>
    </submittedName>
</protein>
<dbReference type="SUPFAM" id="SSF103473">
    <property type="entry name" value="MFS general substrate transporter"/>
    <property type="match status" value="1"/>
</dbReference>
<feature type="transmembrane region" description="Helical" evidence="1">
    <location>
        <begin position="43"/>
        <end position="64"/>
    </location>
</feature>
<feature type="transmembrane region" description="Helical" evidence="1">
    <location>
        <begin position="311"/>
        <end position="333"/>
    </location>
</feature>
<dbReference type="InterPro" id="IPR027197">
    <property type="entry name" value="SLC43A3"/>
</dbReference>
<comment type="caution">
    <text evidence="2">The sequence shown here is derived from an EMBL/GenBank/DDBJ whole genome shotgun (WGS) entry which is preliminary data.</text>
</comment>
<gene>
    <name evidence="2" type="ORF">ElyMa_003137200</name>
</gene>
<keyword evidence="3" id="KW-1185">Reference proteome</keyword>
<dbReference type="EMBL" id="BMAT01006481">
    <property type="protein sequence ID" value="GFS13453.1"/>
    <property type="molecule type" value="Genomic_DNA"/>
</dbReference>
<dbReference type="PANTHER" id="PTHR20765:SF1">
    <property type="entry name" value="EQUILIBRATIVE NUCLEOBASE TRANSPORTER 1"/>
    <property type="match status" value="1"/>
</dbReference>